<dbReference type="GO" id="GO:0005524">
    <property type="term" value="F:ATP binding"/>
    <property type="evidence" value="ECO:0007669"/>
    <property type="project" value="UniProtKB-KW"/>
</dbReference>
<dbReference type="PROSITE" id="PS50929">
    <property type="entry name" value="ABC_TM1F"/>
    <property type="match status" value="1"/>
</dbReference>
<dbReference type="PROSITE" id="PS00211">
    <property type="entry name" value="ABC_TRANSPORTER_1"/>
    <property type="match status" value="1"/>
</dbReference>
<keyword evidence="2 9" id="KW-0812">Transmembrane</keyword>
<feature type="transmembrane region" description="Helical" evidence="9">
    <location>
        <begin position="95"/>
        <end position="115"/>
    </location>
</feature>
<gene>
    <name evidence="12" type="ORF">HYN04_11060</name>
</gene>
<dbReference type="GO" id="GO:0016887">
    <property type="term" value="F:ATP hydrolysis activity"/>
    <property type="evidence" value="ECO:0007669"/>
    <property type="project" value="InterPro"/>
</dbReference>
<dbReference type="OrthoDB" id="5288404at2"/>
<protein>
    <submittedName>
        <fullName evidence="12">ABC transporter</fullName>
    </submittedName>
</protein>
<dbReference type="InterPro" id="IPR003439">
    <property type="entry name" value="ABC_transporter-like_ATP-bd"/>
</dbReference>
<feature type="transmembrane region" description="Helical" evidence="9">
    <location>
        <begin position="196"/>
        <end position="213"/>
    </location>
</feature>
<accession>A0A2Z3I527</accession>
<evidence type="ECO:0000256" key="6">
    <source>
        <dbReference type="ARBA" id="ARBA00023136"/>
    </source>
</evidence>
<dbReference type="InterPro" id="IPR027417">
    <property type="entry name" value="P-loop_NTPase"/>
</dbReference>
<dbReference type="Pfam" id="PF00005">
    <property type="entry name" value="ABC_tran"/>
    <property type="match status" value="1"/>
</dbReference>
<feature type="transmembrane region" description="Helical" evidence="9">
    <location>
        <begin position="276"/>
        <end position="298"/>
    </location>
</feature>
<dbReference type="InterPro" id="IPR017871">
    <property type="entry name" value="ABC_transporter-like_CS"/>
</dbReference>
<feature type="transmembrane region" description="Helical" evidence="9">
    <location>
        <begin position="172"/>
        <end position="190"/>
    </location>
</feature>
<dbReference type="RefSeq" id="WP_110451404.1">
    <property type="nucleotide sequence ID" value="NZ_CP029479.1"/>
</dbReference>
<evidence type="ECO:0000313" key="12">
    <source>
        <dbReference type="EMBL" id="AWM78838.1"/>
    </source>
</evidence>
<dbReference type="SMART" id="SM00382">
    <property type="entry name" value="AAA"/>
    <property type="match status" value="1"/>
</dbReference>
<sequence>MSDSSVESPVDGRPSAGGALAQDMEAAAERRSSTRNLKALSTLWPILKAHGFETFIACLLMVATSATTLGMSGAIRLLVEHLTSQRSSASVDPWFWLLGGVAVALGLFTALRYYWVTRLGERIVADLRKNVYGHILTLDPAFFMATRTGEVLSRLTTDIQIIENLLATSASIFLRNILILIGALALMLLVSPKLTLLVLLIIPVVVVPLFLFARPLRNLTTATQDEFARAVGHAGETLDALETVQAFGREQAASERFGAAVERSFRTSLRRMSARAVMTAAAIVLVFGGVVAVFWLGVHAGQRGELTWGALFQFAFLSVFAASSVGALGEMWGDVQKAAGAMERIAELLSARPGIAPPADPQKLPGRGEIRFEEVVFAYPGREANPALKGLTLTVAPGERVALVGPSGAGKSTVFRLLLRFYDPSSGVVRIDGVDLRQADPRDIRAQAALVAQDSPLFSGSAAENIAFGRDGASEADVRAAARAAQAETFIEALPEGFGSALGERARGLSGGQRQRLAIARALVRQAPILLLDEATSALDAENEKLVQEALDEAMRGRTTLVIAHRLATVLKADRIVVMDEGRVVETGSHAELTARGGLYARLAALQFTDGAD</sequence>
<evidence type="ECO:0000259" key="11">
    <source>
        <dbReference type="PROSITE" id="PS50929"/>
    </source>
</evidence>
<evidence type="ECO:0000256" key="2">
    <source>
        <dbReference type="ARBA" id="ARBA00022692"/>
    </source>
</evidence>
<feature type="domain" description="ABC transporter" evidence="10">
    <location>
        <begin position="370"/>
        <end position="606"/>
    </location>
</feature>
<dbReference type="CDD" id="cd18575">
    <property type="entry name" value="ABC_6TM_bac_exporter_ABCB8_10_like"/>
    <property type="match status" value="1"/>
</dbReference>
<dbReference type="FunFam" id="3.40.50.300:FF:000218">
    <property type="entry name" value="Multidrug ABC transporter ATP-binding protein"/>
    <property type="match status" value="1"/>
</dbReference>
<keyword evidence="5 9" id="KW-1133">Transmembrane helix</keyword>
<evidence type="ECO:0000256" key="4">
    <source>
        <dbReference type="ARBA" id="ARBA00022840"/>
    </source>
</evidence>
<dbReference type="GO" id="GO:0090374">
    <property type="term" value="P:oligopeptide export from mitochondrion"/>
    <property type="evidence" value="ECO:0007669"/>
    <property type="project" value="TreeGrafter"/>
</dbReference>
<evidence type="ECO:0000256" key="3">
    <source>
        <dbReference type="ARBA" id="ARBA00022741"/>
    </source>
</evidence>
<evidence type="ECO:0000256" key="9">
    <source>
        <dbReference type="SAM" id="Phobius"/>
    </source>
</evidence>
<evidence type="ECO:0000313" key="13">
    <source>
        <dbReference type="Proteomes" id="UP000247763"/>
    </source>
</evidence>
<organism evidence="12 13">
    <name type="scientific">Phenylobacterium parvum</name>
    <dbReference type="NCBI Taxonomy" id="2201350"/>
    <lineage>
        <taxon>Bacteria</taxon>
        <taxon>Pseudomonadati</taxon>
        <taxon>Pseudomonadota</taxon>
        <taxon>Alphaproteobacteria</taxon>
        <taxon>Caulobacterales</taxon>
        <taxon>Caulobacteraceae</taxon>
        <taxon>Phenylobacterium</taxon>
    </lineage>
</organism>
<dbReference type="KEGG" id="phb:HYN04_11060"/>
<dbReference type="PROSITE" id="PS50893">
    <property type="entry name" value="ABC_TRANSPORTER_2"/>
    <property type="match status" value="1"/>
</dbReference>
<evidence type="ECO:0000256" key="8">
    <source>
        <dbReference type="SAM" id="MobiDB-lite"/>
    </source>
</evidence>
<keyword evidence="6 9" id="KW-0472">Membrane</keyword>
<dbReference type="PANTHER" id="PTHR43394">
    <property type="entry name" value="ATP-DEPENDENT PERMEASE MDL1, MITOCHONDRIAL"/>
    <property type="match status" value="1"/>
</dbReference>
<evidence type="ECO:0000256" key="5">
    <source>
        <dbReference type="ARBA" id="ARBA00022989"/>
    </source>
</evidence>
<dbReference type="InterPro" id="IPR036640">
    <property type="entry name" value="ABC1_TM_sf"/>
</dbReference>
<dbReference type="Gene3D" id="1.20.1560.10">
    <property type="entry name" value="ABC transporter type 1, transmembrane domain"/>
    <property type="match status" value="1"/>
</dbReference>
<comment type="function">
    <text evidence="7">Part of an ABC transporter complex. Transmembrane domains (TMD) form a pore in the inner membrane and the ATP-binding domain (NBD) is responsible for energy generation.</text>
</comment>
<dbReference type="AlphaFoldDB" id="A0A2Z3I527"/>
<evidence type="ECO:0000256" key="7">
    <source>
        <dbReference type="ARBA" id="ARBA00024725"/>
    </source>
</evidence>
<dbReference type="InterPro" id="IPR039421">
    <property type="entry name" value="Type_1_exporter"/>
</dbReference>
<dbReference type="Pfam" id="PF00664">
    <property type="entry name" value="ABC_membrane"/>
    <property type="match status" value="1"/>
</dbReference>
<feature type="transmembrane region" description="Helical" evidence="9">
    <location>
        <begin position="310"/>
        <end position="328"/>
    </location>
</feature>
<reference evidence="13" key="1">
    <citation type="submission" date="2018-05" db="EMBL/GenBank/DDBJ databases">
        <title>Genome sequencing of Phenylobacterium sp. HYN0004.</title>
        <authorList>
            <person name="Yi H."/>
            <person name="Baek C."/>
        </authorList>
    </citation>
    <scope>NUCLEOTIDE SEQUENCE [LARGE SCALE GENOMIC DNA]</scope>
    <source>
        <strain evidence="13">HYN0004</strain>
    </source>
</reference>
<dbReference type="InterPro" id="IPR011918">
    <property type="entry name" value="ABC_MsbA_ATP-bd"/>
</dbReference>
<proteinExistence type="predicted"/>
<dbReference type="Proteomes" id="UP000247763">
    <property type="component" value="Chromosome"/>
</dbReference>
<name>A0A2Z3I527_9CAUL</name>
<dbReference type="NCBIfam" id="TIGR02204">
    <property type="entry name" value="MsbA_rel"/>
    <property type="match status" value="1"/>
</dbReference>
<keyword evidence="13" id="KW-1185">Reference proteome</keyword>
<dbReference type="Gene3D" id="3.40.50.300">
    <property type="entry name" value="P-loop containing nucleotide triphosphate hydrolases"/>
    <property type="match status" value="1"/>
</dbReference>
<comment type="subcellular location">
    <subcellularLocation>
        <location evidence="1">Cell membrane</location>
        <topology evidence="1">Multi-pass membrane protein</topology>
    </subcellularLocation>
</comment>
<dbReference type="EMBL" id="CP029479">
    <property type="protein sequence ID" value="AWM78838.1"/>
    <property type="molecule type" value="Genomic_DNA"/>
</dbReference>
<keyword evidence="3" id="KW-0547">Nucleotide-binding</keyword>
<dbReference type="SUPFAM" id="SSF52540">
    <property type="entry name" value="P-loop containing nucleoside triphosphate hydrolases"/>
    <property type="match status" value="1"/>
</dbReference>
<dbReference type="InterPro" id="IPR011527">
    <property type="entry name" value="ABC1_TM_dom"/>
</dbReference>
<dbReference type="GO" id="GO:0005886">
    <property type="term" value="C:plasma membrane"/>
    <property type="evidence" value="ECO:0007669"/>
    <property type="project" value="UniProtKB-SubCell"/>
</dbReference>
<feature type="region of interest" description="Disordered" evidence="8">
    <location>
        <begin position="1"/>
        <end position="24"/>
    </location>
</feature>
<evidence type="ECO:0000259" key="10">
    <source>
        <dbReference type="PROSITE" id="PS50893"/>
    </source>
</evidence>
<keyword evidence="4" id="KW-0067">ATP-binding</keyword>
<evidence type="ECO:0000256" key="1">
    <source>
        <dbReference type="ARBA" id="ARBA00004651"/>
    </source>
</evidence>
<feature type="transmembrane region" description="Helical" evidence="9">
    <location>
        <begin position="54"/>
        <end position="75"/>
    </location>
</feature>
<dbReference type="PANTHER" id="PTHR43394:SF1">
    <property type="entry name" value="ATP-BINDING CASSETTE SUB-FAMILY B MEMBER 10, MITOCHONDRIAL"/>
    <property type="match status" value="1"/>
</dbReference>
<feature type="domain" description="ABC transmembrane type-1" evidence="11">
    <location>
        <begin position="55"/>
        <end position="337"/>
    </location>
</feature>
<dbReference type="InterPro" id="IPR003593">
    <property type="entry name" value="AAA+_ATPase"/>
</dbReference>
<dbReference type="SUPFAM" id="SSF90123">
    <property type="entry name" value="ABC transporter transmembrane region"/>
    <property type="match status" value="1"/>
</dbReference>
<dbReference type="GO" id="GO:0015421">
    <property type="term" value="F:ABC-type oligopeptide transporter activity"/>
    <property type="evidence" value="ECO:0007669"/>
    <property type="project" value="TreeGrafter"/>
</dbReference>